<evidence type="ECO:0000313" key="9">
    <source>
        <dbReference type="Proteomes" id="UP001430356"/>
    </source>
</evidence>
<feature type="region of interest" description="Disordered" evidence="6">
    <location>
        <begin position="359"/>
        <end position="390"/>
    </location>
</feature>
<protein>
    <submittedName>
        <fullName evidence="8">Transporter</fullName>
    </submittedName>
</protein>
<dbReference type="EMBL" id="JAECZO010000013">
    <property type="protein sequence ID" value="KAK7201323.1"/>
    <property type="molecule type" value="Genomic_DNA"/>
</dbReference>
<feature type="transmembrane region" description="Helical" evidence="7">
    <location>
        <begin position="533"/>
        <end position="553"/>
    </location>
</feature>
<feature type="transmembrane region" description="Helical" evidence="7">
    <location>
        <begin position="632"/>
        <end position="651"/>
    </location>
</feature>
<dbReference type="InterPro" id="IPR036259">
    <property type="entry name" value="MFS_trans_sf"/>
</dbReference>
<dbReference type="AlphaFoldDB" id="A0AAW0F4Z4"/>
<evidence type="ECO:0000256" key="2">
    <source>
        <dbReference type="ARBA" id="ARBA00022448"/>
    </source>
</evidence>
<feature type="transmembrane region" description="Helical" evidence="7">
    <location>
        <begin position="67"/>
        <end position="90"/>
    </location>
</feature>
<feature type="transmembrane region" description="Helical" evidence="7">
    <location>
        <begin position="203"/>
        <end position="225"/>
    </location>
</feature>
<dbReference type="Proteomes" id="UP001430356">
    <property type="component" value="Unassembled WGS sequence"/>
</dbReference>
<keyword evidence="3 7" id="KW-0812">Transmembrane</keyword>
<dbReference type="CDD" id="cd17330">
    <property type="entry name" value="MFS_SLC46_TetA_like"/>
    <property type="match status" value="1"/>
</dbReference>
<dbReference type="PRINTS" id="PR01035">
    <property type="entry name" value="TCRTETA"/>
</dbReference>
<dbReference type="InterPro" id="IPR011701">
    <property type="entry name" value="MFS"/>
</dbReference>
<feature type="transmembrane region" description="Helical" evidence="7">
    <location>
        <begin position="608"/>
        <end position="626"/>
    </location>
</feature>
<dbReference type="GO" id="GO:0016020">
    <property type="term" value="C:membrane"/>
    <property type="evidence" value="ECO:0007669"/>
    <property type="project" value="UniProtKB-SubCell"/>
</dbReference>
<keyword evidence="5 7" id="KW-0472">Membrane</keyword>
<evidence type="ECO:0000313" key="8">
    <source>
        <dbReference type="EMBL" id="KAK7201323.1"/>
    </source>
</evidence>
<name>A0AAW0F4Z4_9TRYP</name>
<reference evidence="8 9" key="1">
    <citation type="journal article" date="2021" name="MBio">
        <title>A New Model Trypanosomatid, Novymonas esmeraldas: Genomic Perception of Its 'Candidatus Pandoraea novymonadis' Endosymbiont.</title>
        <authorList>
            <person name="Zakharova A."/>
            <person name="Saura A."/>
            <person name="Butenko A."/>
            <person name="Podesvova L."/>
            <person name="Warmusova S."/>
            <person name="Kostygov A.Y."/>
            <person name="Nenarokova A."/>
            <person name="Lukes J."/>
            <person name="Opperdoes F.R."/>
            <person name="Yurchenko V."/>
        </authorList>
    </citation>
    <scope>NUCLEOTIDE SEQUENCE [LARGE SCALE GENOMIC DNA]</scope>
    <source>
        <strain evidence="8 9">E262AT.01</strain>
    </source>
</reference>
<dbReference type="InterPro" id="IPR001958">
    <property type="entry name" value="Tet-R_TetA/multi-R_MdtG-like"/>
</dbReference>
<comment type="subcellular location">
    <subcellularLocation>
        <location evidence="1">Membrane</location>
        <topology evidence="1">Multi-pass membrane protein</topology>
    </subcellularLocation>
</comment>
<dbReference type="Pfam" id="PF07690">
    <property type="entry name" value="MFS_1"/>
    <property type="match status" value="2"/>
</dbReference>
<feature type="region of interest" description="Disordered" evidence="6">
    <location>
        <begin position="278"/>
        <end position="337"/>
    </location>
</feature>
<feature type="region of interest" description="Disordered" evidence="6">
    <location>
        <begin position="403"/>
        <end position="443"/>
    </location>
</feature>
<sequence length="669" mass="72680">MIASAATPVSAAQLHVRRAKVTPLPIRQLTALTFVIVNESICSTMLMPFVGPLVAKLRGIPVNEAGYYSGMMIGMFMIGQVISAKTWGYLSDKYGRRFPIISGLFTSGLMMLGFGLSTNVWLLALFRFLHGLFNGNVLVAKTMMADITDKTNQAGGFSFMSLCNAFGFLIGPTLGGLLYDPCHSKGLAWADFKEDGFLGTHPAFLPSLVVFIYTNIGMVVCTLFVQESNPKAQPLPGFMRLVYPCLWYKLKPFVLPPIQYETDDDEDDETAAAEDAVHGAQAFAPVTKGGPLTSTRRDERSTEANVPPNSSTSSTSATRATAAATAHFSPVAPEDDRRYDHMTVEDLVVLHSASRRPSAVLYGDDDGSSRRSSRHHSRDSSPCRPLTARREYSGAVVVPARGSAGVANAGEDDKSSATATAKEPRATSGAAARASENLEMEESEEEHVTTFGYREAFARPYTRFMLTQYMVLCATDMVARDSFPLWAVATASAGGLGLSTSQVSYILLANSAPCLAANILFRVVERYYTNKMGLFRVGVSVGGTAVALLPLNSYLPGGLWIYFLVFLCTATRQVCISWCYSLNTMLTARSAPPGHVGSIMGINQSCGSLVRGCVPFIAAPLFAWSISGSHPFPFDHVLVFALSATAFYFCWWRSYRIRTDEDGYLQMVE</sequence>
<evidence type="ECO:0000256" key="7">
    <source>
        <dbReference type="SAM" id="Phobius"/>
    </source>
</evidence>
<dbReference type="PANTHER" id="PTHR23504">
    <property type="entry name" value="MAJOR FACILITATOR SUPERFAMILY DOMAIN-CONTAINING PROTEIN 10"/>
    <property type="match status" value="1"/>
</dbReference>
<dbReference type="PANTHER" id="PTHR23504:SF15">
    <property type="entry name" value="MAJOR FACILITATOR SUPERFAMILY (MFS) PROFILE DOMAIN-CONTAINING PROTEIN"/>
    <property type="match status" value="1"/>
</dbReference>
<feature type="transmembrane region" description="Helical" evidence="7">
    <location>
        <begin position="29"/>
        <end position="55"/>
    </location>
</feature>
<evidence type="ECO:0000256" key="1">
    <source>
        <dbReference type="ARBA" id="ARBA00004141"/>
    </source>
</evidence>
<organism evidence="8 9">
    <name type="scientific">Novymonas esmeraldas</name>
    <dbReference type="NCBI Taxonomy" id="1808958"/>
    <lineage>
        <taxon>Eukaryota</taxon>
        <taxon>Discoba</taxon>
        <taxon>Euglenozoa</taxon>
        <taxon>Kinetoplastea</taxon>
        <taxon>Metakinetoplastina</taxon>
        <taxon>Trypanosomatida</taxon>
        <taxon>Trypanosomatidae</taxon>
        <taxon>Novymonas</taxon>
    </lineage>
</organism>
<keyword evidence="9" id="KW-1185">Reference proteome</keyword>
<keyword evidence="4 7" id="KW-1133">Transmembrane helix</keyword>
<accession>A0AAW0F4Z4</accession>
<keyword evidence="2" id="KW-0813">Transport</keyword>
<dbReference type="SUPFAM" id="SSF103473">
    <property type="entry name" value="MFS general substrate transporter"/>
    <property type="match status" value="1"/>
</dbReference>
<dbReference type="Gene3D" id="1.20.1250.20">
    <property type="entry name" value="MFS general substrate transporter like domains"/>
    <property type="match status" value="2"/>
</dbReference>
<dbReference type="GO" id="GO:0022857">
    <property type="term" value="F:transmembrane transporter activity"/>
    <property type="evidence" value="ECO:0007669"/>
    <property type="project" value="InterPro"/>
</dbReference>
<feature type="transmembrane region" description="Helical" evidence="7">
    <location>
        <begin position="559"/>
        <end position="580"/>
    </location>
</feature>
<evidence type="ECO:0000256" key="6">
    <source>
        <dbReference type="SAM" id="MobiDB-lite"/>
    </source>
</evidence>
<comment type="caution">
    <text evidence="8">The sequence shown here is derived from an EMBL/GenBank/DDBJ whole genome shotgun (WGS) entry which is preliminary data.</text>
</comment>
<feature type="transmembrane region" description="Helical" evidence="7">
    <location>
        <begin position="110"/>
        <end position="133"/>
    </location>
</feature>
<evidence type="ECO:0000256" key="4">
    <source>
        <dbReference type="ARBA" id="ARBA00022989"/>
    </source>
</evidence>
<gene>
    <name evidence="8" type="ORF">NESM_000194500</name>
</gene>
<evidence type="ECO:0000256" key="5">
    <source>
        <dbReference type="ARBA" id="ARBA00023136"/>
    </source>
</evidence>
<feature type="transmembrane region" description="Helical" evidence="7">
    <location>
        <begin position="154"/>
        <end position="179"/>
    </location>
</feature>
<evidence type="ECO:0000256" key="3">
    <source>
        <dbReference type="ARBA" id="ARBA00022692"/>
    </source>
</evidence>
<feature type="compositionally biased region" description="Low complexity" evidence="6">
    <location>
        <begin position="310"/>
        <end position="326"/>
    </location>
</feature>
<proteinExistence type="predicted"/>